<organism evidence="1 2">
    <name type="scientific">Callorhinchus milii</name>
    <name type="common">Ghost shark</name>
    <dbReference type="NCBI Taxonomy" id="7868"/>
    <lineage>
        <taxon>Eukaryota</taxon>
        <taxon>Metazoa</taxon>
        <taxon>Chordata</taxon>
        <taxon>Craniata</taxon>
        <taxon>Vertebrata</taxon>
        <taxon>Chondrichthyes</taxon>
        <taxon>Holocephali</taxon>
        <taxon>Chimaeriformes</taxon>
        <taxon>Callorhinchidae</taxon>
        <taxon>Callorhinchus</taxon>
    </lineage>
</organism>
<reference evidence="2" key="1">
    <citation type="journal article" date="2006" name="Science">
        <title>Ancient noncoding elements conserved in the human genome.</title>
        <authorList>
            <person name="Venkatesh B."/>
            <person name="Kirkness E.F."/>
            <person name="Loh Y.H."/>
            <person name="Halpern A.L."/>
            <person name="Lee A.P."/>
            <person name="Johnson J."/>
            <person name="Dandona N."/>
            <person name="Viswanathan L.D."/>
            <person name="Tay A."/>
            <person name="Venter J.C."/>
            <person name="Strausberg R.L."/>
            <person name="Brenner S."/>
        </authorList>
    </citation>
    <scope>NUCLEOTIDE SEQUENCE [LARGE SCALE GENOMIC DNA]</scope>
</reference>
<reference evidence="1" key="4">
    <citation type="submission" date="2025-08" db="UniProtKB">
        <authorList>
            <consortium name="Ensembl"/>
        </authorList>
    </citation>
    <scope>IDENTIFICATION</scope>
</reference>
<dbReference type="Proteomes" id="UP000314986">
    <property type="component" value="Unassembled WGS sequence"/>
</dbReference>
<protein>
    <submittedName>
        <fullName evidence="1">Uncharacterized protein</fullName>
    </submittedName>
</protein>
<accession>A0A4W3GY49</accession>
<sequence>MFHPQNISHFTVYSLSSSGDALMLGPLEVRFVGDEDVMGHVVEKQQGLQPWCRDVVQTLGSVRIKPEPAECDQESAESVNERGYLLGLGAADAGTCDGLSGLGAQQTLEKRRRSLSLSLSLSLSPAVLTDNPQINSLRGCLWVVVVFTCKHSHYTLQ</sequence>
<reference evidence="1" key="5">
    <citation type="submission" date="2025-09" db="UniProtKB">
        <authorList>
            <consortium name="Ensembl"/>
        </authorList>
    </citation>
    <scope>IDENTIFICATION</scope>
</reference>
<keyword evidence="2" id="KW-1185">Reference proteome</keyword>
<evidence type="ECO:0000313" key="1">
    <source>
        <dbReference type="Ensembl" id="ENSCMIP00000009283.1"/>
    </source>
</evidence>
<dbReference type="InParanoid" id="A0A4W3GY49"/>
<reference evidence="2" key="3">
    <citation type="journal article" date="2014" name="Nature">
        <title>Elephant shark genome provides unique insights into gnathostome evolution.</title>
        <authorList>
            <consortium name="International Elephant Shark Genome Sequencing Consortium"/>
            <person name="Venkatesh B."/>
            <person name="Lee A.P."/>
            <person name="Ravi V."/>
            <person name="Maurya A.K."/>
            <person name="Lian M.M."/>
            <person name="Swann J.B."/>
            <person name="Ohta Y."/>
            <person name="Flajnik M.F."/>
            <person name="Sutoh Y."/>
            <person name="Kasahara M."/>
            <person name="Hoon S."/>
            <person name="Gangu V."/>
            <person name="Roy S.W."/>
            <person name="Irimia M."/>
            <person name="Korzh V."/>
            <person name="Kondrychyn I."/>
            <person name="Lim Z.W."/>
            <person name="Tay B.H."/>
            <person name="Tohari S."/>
            <person name="Kong K.W."/>
            <person name="Ho S."/>
            <person name="Lorente-Galdos B."/>
            <person name="Quilez J."/>
            <person name="Marques-Bonet T."/>
            <person name="Raney B.J."/>
            <person name="Ingham P.W."/>
            <person name="Tay A."/>
            <person name="Hillier L.W."/>
            <person name="Minx P."/>
            <person name="Boehm T."/>
            <person name="Wilson R.K."/>
            <person name="Brenner S."/>
            <person name="Warren W.C."/>
        </authorList>
    </citation>
    <scope>NUCLEOTIDE SEQUENCE [LARGE SCALE GENOMIC DNA]</scope>
</reference>
<reference evidence="2" key="2">
    <citation type="journal article" date="2007" name="PLoS Biol.">
        <title>Survey sequencing and comparative analysis of the elephant shark (Callorhinchus milii) genome.</title>
        <authorList>
            <person name="Venkatesh B."/>
            <person name="Kirkness E.F."/>
            <person name="Loh Y.H."/>
            <person name="Halpern A.L."/>
            <person name="Lee A.P."/>
            <person name="Johnson J."/>
            <person name="Dandona N."/>
            <person name="Viswanathan L.D."/>
            <person name="Tay A."/>
            <person name="Venter J.C."/>
            <person name="Strausberg R.L."/>
            <person name="Brenner S."/>
        </authorList>
    </citation>
    <scope>NUCLEOTIDE SEQUENCE [LARGE SCALE GENOMIC DNA]</scope>
</reference>
<name>A0A4W3GY49_CALMI</name>
<dbReference type="Ensembl" id="ENSCMIT00000009539.1">
    <property type="protein sequence ID" value="ENSCMIP00000009283.1"/>
    <property type="gene ID" value="ENSCMIG00000004930.1"/>
</dbReference>
<proteinExistence type="predicted"/>
<dbReference type="AlphaFoldDB" id="A0A4W3GY49"/>
<evidence type="ECO:0000313" key="2">
    <source>
        <dbReference type="Proteomes" id="UP000314986"/>
    </source>
</evidence>